<feature type="region of interest" description="Disordered" evidence="1">
    <location>
        <begin position="1"/>
        <end position="22"/>
    </location>
</feature>
<accession>A0A2T4H0T3</accession>
<sequence length="308" mass="34516">MYGLSSHSSSSSSLAHSALHPPETFPIPKAAPTFLSSRKQTSEETAEMILTDTNTSRSPSPVPLSSVCSRHYIFAALERRDCMLRQPRPIRSADDLDDIQLKRCFDILHACHKASEVDATLISTRETMEDFLAAVFSSNWAADGNEAMTMPKMDFVVRGYLRAGNICSQPSEHRTTSACIDCASCQTPVYCIVTYQTQPAQLTACFSTQVPTPYPREPIQNRVSPIQRPDVRFNQDESWVSELRQNMMSSCDKRVCRYNKRLAIFRARVLIRGWAQGSVEMGKDVEVQSFVRKEAVRASFSMLVQAGQ</sequence>
<feature type="compositionally biased region" description="Low complexity" evidence="1">
    <location>
        <begin position="1"/>
        <end position="20"/>
    </location>
</feature>
<gene>
    <name evidence="2" type="ORF">FCULG_00007443</name>
    <name evidence="3" type="ORF">HYE67_006466</name>
</gene>
<dbReference type="EMBL" id="CP064749">
    <property type="protein sequence ID" value="QPC64235.1"/>
    <property type="molecule type" value="Genomic_DNA"/>
</dbReference>
<proteinExistence type="predicted"/>
<dbReference type="OrthoDB" id="5130748at2759"/>
<protein>
    <submittedName>
        <fullName evidence="2">Uncharacterized protein</fullName>
    </submittedName>
</protein>
<dbReference type="Proteomes" id="UP000663297">
    <property type="component" value="Chromosome 3"/>
</dbReference>
<dbReference type="Proteomes" id="UP000241587">
    <property type="component" value="Unassembled WGS sequence"/>
</dbReference>
<evidence type="ECO:0000313" key="3">
    <source>
        <dbReference type="EMBL" id="QPC64235.1"/>
    </source>
</evidence>
<evidence type="ECO:0000313" key="2">
    <source>
        <dbReference type="EMBL" id="PTD09413.1"/>
    </source>
</evidence>
<reference evidence="2 4" key="1">
    <citation type="submission" date="2018-02" db="EMBL/GenBank/DDBJ databases">
        <title>Fusarium culmorum secondary metabolites in fungal-bacterial-plant interactions.</title>
        <authorList>
            <person name="Schmidt R."/>
        </authorList>
    </citation>
    <scope>NUCLEOTIDE SEQUENCE [LARGE SCALE GENOMIC DNA]</scope>
    <source>
        <strain evidence="2 4">PV</strain>
    </source>
</reference>
<keyword evidence="4" id="KW-1185">Reference proteome</keyword>
<name>A0A2T4H0T3_FUSCU</name>
<evidence type="ECO:0000313" key="4">
    <source>
        <dbReference type="Proteomes" id="UP000241587"/>
    </source>
</evidence>
<dbReference type="OMA" id="GQPEAFC"/>
<dbReference type="AlphaFoldDB" id="A0A2T4H0T3"/>
<organism evidence="2 4">
    <name type="scientific">Fusarium culmorum</name>
    <dbReference type="NCBI Taxonomy" id="5516"/>
    <lineage>
        <taxon>Eukaryota</taxon>
        <taxon>Fungi</taxon>
        <taxon>Dikarya</taxon>
        <taxon>Ascomycota</taxon>
        <taxon>Pezizomycotina</taxon>
        <taxon>Sordariomycetes</taxon>
        <taxon>Hypocreomycetidae</taxon>
        <taxon>Hypocreales</taxon>
        <taxon>Nectriaceae</taxon>
        <taxon>Fusarium</taxon>
    </lineage>
</organism>
<reference evidence="3" key="2">
    <citation type="submission" date="2020-11" db="EMBL/GenBank/DDBJ databases">
        <title>The chromosome-scale genome resource for two endophytic Fusarium species: F. culmorum and F. pseudograminearum.</title>
        <authorList>
            <person name="Yuan Z."/>
        </authorList>
    </citation>
    <scope>NUCLEOTIDE SEQUENCE</scope>
    <source>
        <strain evidence="3">Class2-1B</strain>
    </source>
</reference>
<evidence type="ECO:0000256" key="1">
    <source>
        <dbReference type="SAM" id="MobiDB-lite"/>
    </source>
</evidence>
<dbReference type="EMBL" id="PVEM01000003">
    <property type="protein sequence ID" value="PTD09413.1"/>
    <property type="molecule type" value="Genomic_DNA"/>
</dbReference>